<evidence type="ECO:0000313" key="7">
    <source>
        <dbReference type="EMBL" id="MCW3476482.1"/>
    </source>
</evidence>
<dbReference type="Pfam" id="PF03631">
    <property type="entry name" value="Virul_fac_BrkB"/>
    <property type="match status" value="1"/>
</dbReference>
<dbReference type="NCBIfam" id="TIGR00765">
    <property type="entry name" value="yihY_not_rbn"/>
    <property type="match status" value="1"/>
</dbReference>
<name>A0AA41YQ17_9PROT</name>
<comment type="subcellular location">
    <subcellularLocation>
        <location evidence="1">Cell membrane</location>
        <topology evidence="1">Multi-pass membrane protein</topology>
    </subcellularLocation>
</comment>
<dbReference type="PANTHER" id="PTHR30213:SF0">
    <property type="entry name" value="UPF0761 MEMBRANE PROTEIN YIHY"/>
    <property type="match status" value="1"/>
</dbReference>
<keyword evidence="2" id="KW-1003">Cell membrane</keyword>
<evidence type="ECO:0000313" key="8">
    <source>
        <dbReference type="Proteomes" id="UP001165679"/>
    </source>
</evidence>
<comment type="caution">
    <text evidence="7">The sequence shown here is derived from an EMBL/GenBank/DDBJ whole genome shotgun (WGS) entry which is preliminary data.</text>
</comment>
<keyword evidence="4 6" id="KW-1133">Transmembrane helix</keyword>
<accession>A0AA41YQ17</accession>
<keyword evidence="3 6" id="KW-0812">Transmembrane</keyword>
<dbReference type="RefSeq" id="WP_264715280.1">
    <property type="nucleotide sequence ID" value="NZ_JAPDNT010000020.1"/>
</dbReference>
<evidence type="ECO:0000256" key="2">
    <source>
        <dbReference type="ARBA" id="ARBA00022475"/>
    </source>
</evidence>
<evidence type="ECO:0000256" key="6">
    <source>
        <dbReference type="SAM" id="Phobius"/>
    </source>
</evidence>
<evidence type="ECO:0000256" key="5">
    <source>
        <dbReference type="ARBA" id="ARBA00023136"/>
    </source>
</evidence>
<dbReference type="GO" id="GO:0005886">
    <property type="term" value="C:plasma membrane"/>
    <property type="evidence" value="ECO:0007669"/>
    <property type="project" value="UniProtKB-SubCell"/>
</dbReference>
<keyword evidence="5 6" id="KW-0472">Membrane</keyword>
<dbReference type="InterPro" id="IPR017039">
    <property type="entry name" value="Virul_fac_BrkB"/>
</dbReference>
<feature type="transmembrane region" description="Helical" evidence="6">
    <location>
        <begin position="141"/>
        <end position="168"/>
    </location>
</feature>
<reference evidence="7" key="2">
    <citation type="submission" date="2022-10" db="EMBL/GenBank/DDBJ databases">
        <authorList>
            <person name="Trinh H.N."/>
        </authorList>
    </citation>
    <scope>NUCLEOTIDE SEQUENCE</scope>
    <source>
        <strain evidence="7">RN2-1</strain>
    </source>
</reference>
<reference evidence="7" key="1">
    <citation type="submission" date="2022-09" db="EMBL/GenBank/DDBJ databases">
        <title>Rhodovastum sp. nov. RN2-1 isolated from soil in Seongnam, South Korea.</title>
        <authorList>
            <person name="Le N.T."/>
        </authorList>
    </citation>
    <scope>NUCLEOTIDE SEQUENCE</scope>
    <source>
        <strain evidence="7">RN2-1</strain>
    </source>
</reference>
<proteinExistence type="predicted"/>
<dbReference type="EMBL" id="JAPDNT010000020">
    <property type="protein sequence ID" value="MCW3476482.1"/>
    <property type="molecule type" value="Genomic_DNA"/>
</dbReference>
<keyword evidence="8" id="KW-1185">Reference proteome</keyword>
<evidence type="ECO:0000256" key="3">
    <source>
        <dbReference type="ARBA" id="ARBA00022692"/>
    </source>
</evidence>
<feature type="transmembrane region" description="Helical" evidence="6">
    <location>
        <begin position="188"/>
        <end position="208"/>
    </location>
</feature>
<evidence type="ECO:0000256" key="4">
    <source>
        <dbReference type="ARBA" id="ARBA00022989"/>
    </source>
</evidence>
<feature type="transmembrane region" description="Helical" evidence="6">
    <location>
        <begin position="105"/>
        <end position="129"/>
    </location>
</feature>
<feature type="transmembrane region" description="Helical" evidence="6">
    <location>
        <begin position="220"/>
        <end position="243"/>
    </location>
</feature>
<dbReference type="PANTHER" id="PTHR30213">
    <property type="entry name" value="INNER MEMBRANE PROTEIN YHJD"/>
    <property type="match status" value="1"/>
</dbReference>
<gene>
    <name evidence="7" type="ORF">OL599_18115</name>
</gene>
<dbReference type="Proteomes" id="UP001165679">
    <property type="component" value="Unassembled WGS sequence"/>
</dbReference>
<dbReference type="AlphaFoldDB" id="A0AA41YQ17"/>
<sequence>MGGSLNAWRKLRPRIAGWWRTLYPTLDRLQSHRTSLAAAGCAFYATLALFPAISMLVSLYGLMFNPQTVEPQLELLRPLLPPEAYQLIARGLHALVSQPGRSLGLSLAIGAGVALWSASTGTKSVIAALNLAYEETERRGILLFQFIGLVMTLAAILGAVLAVALLVALPAVASFVGLPPHAGWLLRLAPLGVMMLFVSASFAALYRFGPSRRPGRTYRILPGTALATLLWLGASALFSIYAADIVSFDATYGPLGAVAGVMLWFWVSAYAVLAGAELNSALELQAERRESVSGSVR</sequence>
<dbReference type="PIRSF" id="PIRSF035875">
    <property type="entry name" value="RNase_BN"/>
    <property type="match status" value="1"/>
</dbReference>
<evidence type="ECO:0000256" key="1">
    <source>
        <dbReference type="ARBA" id="ARBA00004651"/>
    </source>
</evidence>
<protein>
    <submittedName>
        <fullName evidence="7">YihY/virulence factor BrkB family protein</fullName>
    </submittedName>
</protein>
<feature type="transmembrane region" description="Helical" evidence="6">
    <location>
        <begin position="255"/>
        <end position="276"/>
    </location>
</feature>
<feature type="transmembrane region" description="Helical" evidence="6">
    <location>
        <begin position="36"/>
        <end position="63"/>
    </location>
</feature>
<organism evidence="7 8">
    <name type="scientific">Limobrevibacterium gyesilva</name>
    <dbReference type="NCBI Taxonomy" id="2991712"/>
    <lineage>
        <taxon>Bacteria</taxon>
        <taxon>Pseudomonadati</taxon>
        <taxon>Pseudomonadota</taxon>
        <taxon>Alphaproteobacteria</taxon>
        <taxon>Acetobacterales</taxon>
        <taxon>Acetobacteraceae</taxon>
        <taxon>Limobrevibacterium</taxon>
    </lineage>
</organism>